<name>A0ABP1HKW2_9EUKA</name>
<dbReference type="Proteomes" id="UP001642409">
    <property type="component" value="Unassembled WGS sequence"/>
</dbReference>
<dbReference type="Gene3D" id="1.10.10.60">
    <property type="entry name" value="Homeodomain-like"/>
    <property type="match status" value="1"/>
</dbReference>
<reference evidence="2 3" key="1">
    <citation type="submission" date="2024-07" db="EMBL/GenBank/DDBJ databases">
        <authorList>
            <person name="Akdeniz Z."/>
        </authorList>
    </citation>
    <scope>NUCLEOTIDE SEQUENCE [LARGE SCALE GENOMIC DNA]</scope>
</reference>
<gene>
    <name evidence="2" type="ORF">HINF_LOCUS13624</name>
</gene>
<protein>
    <submittedName>
        <fullName evidence="2">Psq-type</fullName>
    </submittedName>
</protein>
<proteinExistence type="predicted"/>
<evidence type="ECO:0000259" key="1">
    <source>
        <dbReference type="Pfam" id="PF05225"/>
    </source>
</evidence>
<dbReference type="InterPro" id="IPR009057">
    <property type="entry name" value="Homeodomain-like_sf"/>
</dbReference>
<comment type="caution">
    <text evidence="2">The sequence shown here is derived from an EMBL/GenBank/DDBJ whole genome shotgun (WGS) entry which is preliminary data.</text>
</comment>
<sequence length="80" mass="9387">MMHYEISSNQLNYSPLVSKKPIVEAIQYMITFNLSIRQAAELFNIPKSTLHRGFKKQMEQQNKEISLELIAQLNKCQQME</sequence>
<keyword evidence="3" id="KW-1185">Reference proteome</keyword>
<evidence type="ECO:0000313" key="3">
    <source>
        <dbReference type="Proteomes" id="UP001642409"/>
    </source>
</evidence>
<dbReference type="InterPro" id="IPR007889">
    <property type="entry name" value="HTH_Psq"/>
</dbReference>
<accession>A0ABP1HKW2</accession>
<dbReference type="EMBL" id="CAXDID020000032">
    <property type="protein sequence ID" value="CAL5994604.1"/>
    <property type="molecule type" value="Genomic_DNA"/>
</dbReference>
<dbReference type="Pfam" id="PF05225">
    <property type="entry name" value="HTH_psq"/>
    <property type="match status" value="1"/>
</dbReference>
<feature type="domain" description="HTH psq-type" evidence="1">
    <location>
        <begin position="23"/>
        <end position="60"/>
    </location>
</feature>
<organism evidence="2 3">
    <name type="scientific">Hexamita inflata</name>
    <dbReference type="NCBI Taxonomy" id="28002"/>
    <lineage>
        <taxon>Eukaryota</taxon>
        <taxon>Metamonada</taxon>
        <taxon>Diplomonadida</taxon>
        <taxon>Hexamitidae</taxon>
        <taxon>Hexamitinae</taxon>
        <taxon>Hexamita</taxon>
    </lineage>
</organism>
<evidence type="ECO:0000313" key="2">
    <source>
        <dbReference type="EMBL" id="CAL5994604.1"/>
    </source>
</evidence>
<dbReference type="SUPFAM" id="SSF46689">
    <property type="entry name" value="Homeodomain-like"/>
    <property type="match status" value="1"/>
</dbReference>